<evidence type="ECO:0000313" key="3">
    <source>
        <dbReference type="EnsemblMetazoa" id="RPRC004426-PA"/>
    </source>
</evidence>
<evidence type="ECO:0000256" key="1">
    <source>
        <dbReference type="SAM" id="MobiDB-lite"/>
    </source>
</evidence>
<dbReference type="PANTHER" id="PTHR37687">
    <property type="entry name" value="AGAP006772-PA"/>
    <property type="match status" value="1"/>
</dbReference>
<dbReference type="AlphaFoldDB" id="T1HK53"/>
<dbReference type="InParanoid" id="T1HK53"/>
<dbReference type="VEuPathDB" id="VectorBase:RPRC004426"/>
<feature type="compositionally biased region" description="Polar residues" evidence="1">
    <location>
        <begin position="531"/>
        <end position="548"/>
    </location>
</feature>
<feature type="region of interest" description="Disordered" evidence="1">
    <location>
        <begin position="143"/>
        <end position="164"/>
    </location>
</feature>
<proteinExistence type="predicted"/>
<feature type="region of interest" description="Disordered" evidence="1">
    <location>
        <begin position="481"/>
        <end position="553"/>
    </location>
</feature>
<feature type="compositionally biased region" description="Basic and acidic residues" evidence="1">
    <location>
        <begin position="493"/>
        <end position="529"/>
    </location>
</feature>
<reference evidence="3" key="1">
    <citation type="submission" date="2015-05" db="UniProtKB">
        <authorList>
            <consortium name="EnsemblMetazoa"/>
        </authorList>
    </citation>
    <scope>IDENTIFICATION</scope>
</reference>
<dbReference type="OMA" id="IEWRCRT"/>
<dbReference type="EMBL" id="ACPB03011894">
    <property type="status" value="NOT_ANNOTATED_CDS"/>
    <property type="molecule type" value="Genomic_DNA"/>
</dbReference>
<feature type="chain" id="PRO_5043410957" evidence="2">
    <location>
        <begin position="21"/>
        <end position="665"/>
    </location>
</feature>
<dbReference type="PANTHER" id="PTHR37687:SF1">
    <property type="entry name" value="AGAP006772-PA"/>
    <property type="match status" value="1"/>
</dbReference>
<protein>
    <submittedName>
        <fullName evidence="3">Uncharacterized protein</fullName>
    </submittedName>
</protein>
<organism evidence="3 4">
    <name type="scientific">Rhodnius prolixus</name>
    <name type="common">Triatomid bug</name>
    <dbReference type="NCBI Taxonomy" id="13249"/>
    <lineage>
        <taxon>Eukaryota</taxon>
        <taxon>Metazoa</taxon>
        <taxon>Ecdysozoa</taxon>
        <taxon>Arthropoda</taxon>
        <taxon>Hexapoda</taxon>
        <taxon>Insecta</taxon>
        <taxon>Pterygota</taxon>
        <taxon>Neoptera</taxon>
        <taxon>Paraneoptera</taxon>
        <taxon>Hemiptera</taxon>
        <taxon>Heteroptera</taxon>
        <taxon>Panheteroptera</taxon>
        <taxon>Cimicomorpha</taxon>
        <taxon>Reduviidae</taxon>
        <taxon>Triatominae</taxon>
        <taxon>Rhodnius</taxon>
    </lineage>
</organism>
<keyword evidence="2" id="KW-0732">Signal</keyword>
<evidence type="ECO:0000313" key="4">
    <source>
        <dbReference type="Proteomes" id="UP000015103"/>
    </source>
</evidence>
<evidence type="ECO:0000256" key="2">
    <source>
        <dbReference type="SAM" id="SignalP"/>
    </source>
</evidence>
<dbReference type="InterPro" id="IPR038875">
    <property type="entry name" value="PLA2_conodipine-like"/>
</dbReference>
<name>T1HK53_RHOPR</name>
<keyword evidence="4" id="KW-1185">Reference proteome</keyword>
<dbReference type="EnsemblMetazoa" id="RPRC004426-RA">
    <property type="protein sequence ID" value="RPRC004426-PA"/>
    <property type="gene ID" value="RPRC004426"/>
</dbReference>
<accession>T1HK53</accession>
<dbReference type="eggNOG" id="ENOG502S1MX">
    <property type="taxonomic scope" value="Eukaryota"/>
</dbReference>
<dbReference type="Proteomes" id="UP000015103">
    <property type="component" value="Unassembled WGS sequence"/>
</dbReference>
<feature type="signal peptide" evidence="2">
    <location>
        <begin position="1"/>
        <end position="20"/>
    </location>
</feature>
<sequence>MWYQTYWIGQLVLATTLVLGDDNLRGALHAIQKRQRDISPTVYYSRPFLYYQSFYFNGIADGQPEDIGYGYQKSVSPNTAGMFDTVPMPYSDLGSHDVDDEQDRALEKLLLEYLEDSQPRGISRMGGGKRSVFRERDPESIQHFYEEESDDNRPVSPFRERDKARLQASHALVSSYGGLNSDRSRYGDENNDDDYLSVLNSIWEKYQGEDDPEDLSETDMEEILDYLSGKEEEKRQYGNFNTGYDFFNSPLGWKRGAQQHHHQKRFPDTLFDERYPYKGQKRYPITKRSPASYYGPALPLERRKKSEIKKTDPKVAAELNNIFDSATNKTEGTQAQKTVTTLSSPVVGQKEQTIEAQSSKPLQVKKKSINWSNYLGYDRKKKSADWLVDQYLRAYGMDQANSAYDKPKKKEDIDSKMRAMEDLIVDEAIKYTGAHEGTKDSKEIQEVKDKVMAQLAAAYSLEKMRRALGEFKASIAAQKATAPASHSLPFPKAIDDSQQQKRVAVKKEMAENAEESKSEKKDRIHHEADESNQVKQHSLSENSVSQPKLSEENMGECPVLEEIETRCKKLARSNSGAVGNLVFLPLCTLHQICYLCGPEIGATSPHTCDATFTNESQIVCRGNPACIYTSRLLLTTLKRFRLYDQECDWRHHPCLAQFLNSVTRR</sequence>
<dbReference type="HOGENOM" id="CLU_409603_0_0_1"/>